<dbReference type="InterPro" id="IPR036746">
    <property type="entry name" value="TT1725-like_sf"/>
</dbReference>
<evidence type="ECO:0000313" key="1">
    <source>
        <dbReference type="EMBL" id="ADI21988.1"/>
    </source>
</evidence>
<dbReference type="InterPro" id="IPR007546">
    <property type="entry name" value="DUF503"/>
</dbReference>
<organism evidence="1">
    <name type="scientific">uncultured myxobacterium HF0200_01L06</name>
    <dbReference type="NCBI Taxonomy" id="723556"/>
    <lineage>
        <taxon>Bacteria</taxon>
        <taxon>Pseudomonadati</taxon>
        <taxon>Myxococcota</taxon>
        <taxon>Myxococcia</taxon>
        <taxon>Myxococcales</taxon>
        <taxon>environmental samples</taxon>
    </lineage>
</organism>
<dbReference type="AlphaFoldDB" id="E7C3G4"/>
<protein>
    <submittedName>
        <fullName evidence="1">Uncharacterized protein conserved in bacteria</fullName>
    </submittedName>
</protein>
<proteinExistence type="predicted"/>
<reference evidence="1" key="1">
    <citation type="submission" date="2010-01" db="EMBL/GenBank/DDBJ databases">
        <title>Genome fragments of uncultured bacteria from the North Pacific subtropical Gyre.</title>
        <authorList>
            <person name="Pham V.D."/>
            <person name="Delong E.F."/>
        </authorList>
    </citation>
    <scope>NUCLEOTIDE SEQUENCE</scope>
</reference>
<dbReference type="PANTHER" id="PTHR36441">
    <property type="entry name" value="HYPOTHETICAL CYTOSOLIC PROTEIN"/>
    <property type="match status" value="1"/>
</dbReference>
<name>E7C3G4_9BACT</name>
<dbReference type="EMBL" id="GU567972">
    <property type="protein sequence ID" value="ADI21988.1"/>
    <property type="molecule type" value="Genomic_DNA"/>
</dbReference>
<dbReference type="Pfam" id="PF04456">
    <property type="entry name" value="DUF503"/>
    <property type="match status" value="1"/>
</dbReference>
<accession>E7C3G4</accession>
<dbReference type="SUPFAM" id="SSF103007">
    <property type="entry name" value="Hypothetical protein TT1725"/>
    <property type="match status" value="1"/>
</dbReference>
<dbReference type="Gene3D" id="3.30.70.1120">
    <property type="entry name" value="TT1725-like"/>
    <property type="match status" value="1"/>
</dbReference>
<sequence>MIVGAAVLELRIQGSHSLKQKRGVVQSVIRRVRNRFNLAVSEVGGQDTWQRSVVGMAAAGSDRDRVRQVLHSAVNFVEGLHLAEVRGSDIEILELPLADGEAFPSWEFQE</sequence>
<dbReference type="PANTHER" id="PTHR36441:SF1">
    <property type="entry name" value="DUF503 DOMAIN-CONTAINING PROTEIN"/>
    <property type="match status" value="1"/>
</dbReference>